<dbReference type="KEGG" id="sgn:SGRA_2807"/>
<dbReference type="STRING" id="984262.SGRA_2807"/>
<accession>H6LA67</accession>
<dbReference type="EMBL" id="CP002831">
    <property type="protein sequence ID" value="AFC25535.1"/>
    <property type="molecule type" value="Genomic_DNA"/>
</dbReference>
<protein>
    <submittedName>
        <fullName evidence="1">Uncharacterized protein</fullName>
    </submittedName>
</protein>
<name>H6LA67_SAPGL</name>
<dbReference type="RefSeq" id="WP_002659563.1">
    <property type="nucleotide sequence ID" value="NC_016940.1"/>
</dbReference>
<organism evidence="1 2">
    <name type="scientific">Saprospira grandis (strain Lewin)</name>
    <dbReference type="NCBI Taxonomy" id="984262"/>
    <lineage>
        <taxon>Bacteria</taxon>
        <taxon>Pseudomonadati</taxon>
        <taxon>Bacteroidota</taxon>
        <taxon>Saprospiria</taxon>
        <taxon>Saprospirales</taxon>
        <taxon>Saprospiraceae</taxon>
        <taxon>Saprospira</taxon>
    </lineage>
</organism>
<evidence type="ECO:0000313" key="1">
    <source>
        <dbReference type="EMBL" id="AFC25535.1"/>
    </source>
</evidence>
<proteinExistence type="predicted"/>
<keyword evidence="2" id="KW-1185">Reference proteome</keyword>
<dbReference type="HOGENOM" id="CLU_1757539_0_0_10"/>
<gene>
    <name evidence="1" type="ordered locus">SGRA_2807</name>
</gene>
<evidence type="ECO:0000313" key="2">
    <source>
        <dbReference type="Proteomes" id="UP000007519"/>
    </source>
</evidence>
<dbReference type="Proteomes" id="UP000007519">
    <property type="component" value="Chromosome"/>
</dbReference>
<sequence>MGKQIDAEQLRGLLLPLGFIEEQGTKEEALVFWRRLENRDLRSPFAFSHVRASLDQYVFRLEAWNQGRLKKAAKADLIVLESPEDLEPYKEIILEKSRAAAEQLPAFIGFFAQQMQALEEEKLSSPIYKAALKNLELMAQAANQVDLE</sequence>
<dbReference type="OrthoDB" id="1492071at2"/>
<reference evidence="1 2" key="1">
    <citation type="journal article" date="2012" name="Stand. Genomic Sci.">
        <title>Complete genome sequencing and analysis of Saprospira grandis str. Lewin, a predatory marine bacterium.</title>
        <authorList>
            <person name="Saw J.H."/>
            <person name="Yuryev A."/>
            <person name="Kanbe M."/>
            <person name="Hou S."/>
            <person name="Young A.G."/>
            <person name="Aizawa S."/>
            <person name="Alam M."/>
        </authorList>
    </citation>
    <scope>NUCLEOTIDE SEQUENCE [LARGE SCALE GENOMIC DNA]</scope>
    <source>
        <strain evidence="1 2">Lewin</strain>
    </source>
</reference>
<dbReference type="AlphaFoldDB" id="H6LA67"/>